<keyword evidence="1 5" id="KW-0328">Glycosyltransferase</keyword>
<dbReference type="Gene3D" id="3.40.50.2000">
    <property type="entry name" value="Glycogen Phosphorylase B"/>
    <property type="match status" value="2"/>
</dbReference>
<dbReference type="Pfam" id="PF13439">
    <property type="entry name" value="Glyco_transf_4"/>
    <property type="match status" value="1"/>
</dbReference>
<keyword evidence="6" id="KW-1185">Reference proteome</keyword>
<evidence type="ECO:0000259" key="3">
    <source>
        <dbReference type="Pfam" id="PF00534"/>
    </source>
</evidence>
<evidence type="ECO:0000313" key="6">
    <source>
        <dbReference type="Proteomes" id="UP001560267"/>
    </source>
</evidence>
<organism evidence="5 6">
    <name type="scientific">Ferrimicrobium acidiphilum</name>
    <dbReference type="NCBI Taxonomy" id="121039"/>
    <lineage>
        <taxon>Bacteria</taxon>
        <taxon>Bacillati</taxon>
        <taxon>Actinomycetota</taxon>
        <taxon>Acidimicrobiia</taxon>
        <taxon>Acidimicrobiales</taxon>
        <taxon>Acidimicrobiaceae</taxon>
        <taxon>Ferrimicrobium</taxon>
    </lineage>
</organism>
<comment type="caution">
    <text evidence="5">The sequence shown here is derived from an EMBL/GenBank/DDBJ whole genome shotgun (WGS) entry which is preliminary data.</text>
</comment>
<feature type="domain" description="Glycosyltransferase subfamily 4-like N-terminal" evidence="4">
    <location>
        <begin position="22"/>
        <end position="198"/>
    </location>
</feature>
<reference evidence="5 6" key="1">
    <citation type="submission" date="2024-07" db="EMBL/GenBank/DDBJ databases">
        <title>Draft Genome Sequence of Ferrimicrobium acidiphilum Strain YE2023, Isolated from a Pulp of Bioleach Reactor.</title>
        <authorList>
            <person name="Elkina Y.A."/>
            <person name="Bulaeva A.G."/>
            <person name="Beletsky A.V."/>
            <person name="Mardanov A.V."/>
        </authorList>
    </citation>
    <scope>NUCLEOTIDE SEQUENCE [LARGE SCALE GENOMIC DNA]</scope>
    <source>
        <strain evidence="5 6">YE2023</strain>
    </source>
</reference>
<protein>
    <submittedName>
        <fullName evidence="5">Glycosyltransferase</fullName>
        <ecNumber evidence="5">2.4.-.-</ecNumber>
    </submittedName>
</protein>
<dbReference type="EC" id="2.4.-.-" evidence="5"/>
<dbReference type="InterPro" id="IPR050194">
    <property type="entry name" value="Glycosyltransferase_grp1"/>
</dbReference>
<proteinExistence type="predicted"/>
<dbReference type="PANTHER" id="PTHR45947">
    <property type="entry name" value="SULFOQUINOVOSYL TRANSFERASE SQD2"/>
    <property type="match status" value="1"/>
</dbReference>
<dbReference type="RefSeq" id="WP_298404648.1">
    <property type="nucleotide sequence ID" value="NZ_JBFSHR010000076.1"/>
</dbReference>
<accession>A0ABV3Y853</accession>
<dbReference type="GO" id="GO:0016757">
    <property type="term" value="F:glycosyltransferase activity"/>
    <property type="evidence" value="ECO:0007669"/>
    <property type="project" value="UniProtKB-KW"/>
</dbReference>
<feature type="domain" description="Glycosyl transferase family 1" evidence="3">
    <location>
        <begin position="210"/>
        <end position="378"/>
    </location>
</feature>
<evidence type="ECO:0000313" key="5">
    <source>
        <dbReference type="EMBL" id="MEX6430723.1"/>
    </source>
</evidence>
<evidence type="ECO:0000256" key="2">
    <source>
        <dbReference type="ARBA" id="ARBA00022679"/>
    </source>
</evidence>
<evidence type="ECO:0000259" key="4">
    <source>
        <dbReference type="Pfam" id="PF13439"/>
    </source>
</evidence>
<keyword evidence="2 5" id="KW-0808">Transferase</keyword>
<name>A0ABV3Y853_9ACTN</name>
<dbReference type="Pfam" id="PF00534">
    <property type="entry name" value="Glycos_transf_1"/>
    <property type="match status" value="1"/>
</dbReference>
<dbReference type="Proteomes" id="UP001560267">
    <property type="component" value="Unassembled WGS sequence"/>
</dbReference>
<dbReference type="PANTHER" id="PTHR45947:SF3">
    <property type="entry name" value="SULFOQUINOVOSYL TRANSFERASE SQD2"/>
    <property type="match status" value="1"/>
</dbReference>
<dbReference type="SUPFAM" id="SSF53756">
    <property type="entry name" value="UDP-Glycosyltransferase/glycogen phosphorylase"/>
    <property type="match status" value="1"/>
</dbReference>
<dbReference type="InterPro" id="IPR028098">
    <property type="entry name" value="Glyco_trans_4-like_N"/>
</dbReference>
<dbReference type="InterPro" id="IPR001296">
    <property type="entry name" value="Glyco_trans_1"/>
</dbReference>
<sequence length="413" mass="44632">MRLAVISYHASPVAVPGSGVNGGMNVYVRALATHLARAGIDCDIFSANVGTTGEQSFRLESGLWLHSLPVRPHSPGSSDPDYLGIPEFADRVVEQMLRSSVRYDAVHANYWLSGVAAHRVKHDLNIPMITTFHTLEKAKRAVGALVDDRSSLRMHQEARILGCSDAVLASGHDEAKWLLEMYQAPEEKIVHLPLGIDRAFFSPGSSGPAREAIGFDDDVPIMLYVGRIQSLKGTALAVETLAALRKHRGARLVIVGGPSGFDGEQEFRRVRELISRHSLERWVTVLDPMPHELLSTYYRAADVVVVPSVSESFGLVALEAMGCGTPVVATDVGGLRTVVDDGQTGILVRDRNATAFAAAVEALLANPVRHRVMAQRAASRAESFTWAASAGRLAGAVERIVQQEELVNCMSCA</sequence>
<dbReference type="EMBL" id="JBFSHR010000076">
    <property type="protein sequence ID" value="MEX6430723.1"/>
    <property type="molecule type" value="Genomic_DNA"/>
</dbReference>
<gene>
    <name evidence="5" type="ORF">AB6A68_12900</name>
</gene>
<evidence type="ECO:0000256" key="1">
    <source>
        <dbReference type="ARBA" id="ARBA00022676"/>
    </source>
</evidence>